<comment type="caution">
    <text evidence="4">The sequence shown here is derived from an EMBL/GenBank/DDBJ whole genome shotgun (WGS) entry which is preliminary data.</text>
</comment>
<evidence type="ECO:0000259" key="3">
    <source>
        <dbReference type="PROSITE" id="PS51186"/>
    </source>
</evidence>
<reference evidence="4 5" key="1">
    <citation type="submission" date="2020-01" db="EMBL/GenBank/DDBJ databases">
        <title>Frigidibacter albus SP32T (=CGMCC 1.13995T).</title>
        <authorList>
            <person name="Liao X."/>
        </authorList>
    </citation>
    <scope>NUCLEOTIDE SEQUENCE [LARGE SCALE GENOMIC DNA]</scope>
    <source>
        <strain evidence="4 5">SP32</strain>
    </source>
</reference>
<accession>A0A6L8VMG4</accession>
<dbReference type="PANTHER" id="PTHR43877">
    <property type="entry name" value="AMINOALKYLPHOSPHONATE N-ACETYLTRANSFERASE-RELATED-RELATED"/>
    <property type="match status" value="1"/>
</dbReference>
<dbReference type="InterPro" id="IPR000182">
    <property type="entry name" value="GNAT_dom"/>
</dbReference>
<evidence type="ECO:0000256" key="2">
    <source>
        <dbReference type="ARBA" id="ARBA00023315"/>
    </source>
</evidence>
<dbReference type="PROSITE" id="PS51186">
    <property type="entry name" value="GNAT"/>
    <property type="match status" value="1"/>
</dbReference>
<dbReference type="EMBL" id="WWNR01000014">
    <property type="protein sequence ID" value="MZQ90981.1"/>
    <property type="molecule type" value="Genomic_DNA"/>
</dbReference>
<dbReference type="InterPro" id="IPR016181">
    <property type="entry name" value="Acyl_CoA_acyltransferase"/>
</dbReference>
<dbReference type="Gene3D" id="3.40.630.30">
    <property type="match status" value="1"/>
</dbReference>
<dbReference type="Proteomes" id="UP000477083">
    <property type="component" value="Unassembled WGS sequence"/>
</dbReference>
<sequence>MTVEVRVTEDLAACLALRRTVFIEEQGVPEADEVDDLDGEAVHLLAFVDGVPMGSARLLRSGETGKIGRVCVLASARGSGLGVALMEKALAVLAADPALRRAKLGAQTHALGFYERLGFVAEGPEYLDAGIPHRDMVRPLR</sequence>
<dbReference type="OrthoDB" id="9796171at2"/>
<dbReference type="Pfam" id="PF13673">
    <property type="entry name" value="Acetyltransf_10"/>
    <property type="match status" value="1"/>
</dbReference>
<feature type="domain" description="N-acetyltransferase" evidence="3">
    <location>
        <begin position="1"/>
        <end position="141"/>
    </location>
</feature>
<evidence type="ECO:0000313" key="5">
    <source>
        <dbReference type="Proteomes" id="UP000477083"/>
    </source>
</evidence>
<keyword evidence="2" id="KW-0012">Acyltransferase</keyword>
<keyword evidence="1 4" id="KW-0808">Transferase</keyword>
<dbReference type="GO" id="GO:0016747">
    <property type="term" value="F:acyltransferase activity, transferring groups other than amino-acyl groups"/>
    <property type="evidence" value="ECO:0007669"/>
    <property type="project" value="InterPro"/>
</dbReference>
<protein>
    <submittedName>
        <fullName evidence="4">GNAT family N-acetyltransferase</fullName>
    </submittedName>
</protein>
<name>A0A6L8VMG4_9RHOB</name>
<dbReference type="AlphaFoldDB" id="A0A6L8VMG4"/>
<organism evidence="4 5">
    <name type="scientific">Frigidibacter albus</name>
    <dbReference type="NCBI Taxonomy" id="1465486"/>
    <lineage>
        <taxon>Bacteria</taxon>
        <taxon>Pseudomonadati</taxon>
        <taxon>Pseudomonadota</taxon>
        <taxon>Alphaproteobacteria</taxon>
        <taxon>Rhodobacterales</taxon>
        <taxon>Paracoccaceae</taxon>
        <taxon>Frigidibacter</taxon>
    </lineage>
</organism>
<gene>
    <name evidence="4" type="ORF">GS660_17955</name>
</gene>
<dbReference type="SUPFAM" id="SSF55729">
    <property type="entry name" value="Acyl-CoA N-acyltransferases (Nat)"/>
    <property type="match status" value="1"/>
</dbReference>
<dbReference type="InterPro" id="IPR050832">
    <property type="entry name" value="Bact_Acetyltransf"/>
</dbReference>
<evidence type="ECO:0000313" key="4">
    <source>
        <dbReference type="EMBL" id="MZQ90981.1"/>
    </source>
</evidence>
<dbReference type="PANTHER" id="PTHR43877:SF2">
    <property type="entry name" value="AMINOALKYLPHOSPHONATE N-ACETYLTRANSFERASE-RELATED"/>
    <property type="match status" value="1"/>
</dbReference>
<dbReference type="CDD" id="cd04301">
    <property type="entry name" value="NAT_SF"/>
    <property type="match status" value="1"/>
</dbReference>
<keyword evidence="5" id="KW-1185">Reference proteome</keyword>
<proteinExistence type="predicted"/>
<evidence type="ECO:0000256" key="1">
    <source>
        <dbReference type="ARBA" id="ARBA00022679"/>
    </source>
</evidence>